<dbReference type="AlphaFoldDB" id="A0A8T0H173"/>
<feature type="region of interest" description="Disordered" evidence="2">
    <location>
        <begin position="171"/>
        <end position="200"/>
    </location>
</feature>
<feature type="compositionally biased region" description="Polar residues" evidence="2">
    <location>
        <begin position="1"/>
        <end position="14"/>
    </location>
</feature>
<dbReference type="Proteomes" id="UP000822688">
    <property type="component" value="Chromosome 8"/>
</dbReference>
<gene>
    <name evidence="3" type="ORF">KC19_8G087300</name>
</gene>
<keyword evidence="1" id="KW-0175">Coiled coil</keyword>
<dbReference type="Gene3D" id="1.20.58.130">
    <property type="match status" value="1"/>
</dbReference>
<feature type="region of interest" description="Disordered" evidence="2">
    <location>
        <begin position="1"/>
        <end position="99"/>
    </location>
</feature>
<comment type="caution">
    <text evidence="3">The sequence shown here is derived from an EMBL/GenBank/DDBJ whole genome shotgun (WGS) entry which is preliminary data.</text>
</comment>
<proteinExistence type="predicted"/>
<organism evidence="3 4">
    <name type="scientific">Ceratodon purpureus</name>
    <name type="common">Fire moss</name>
    <name type="synonym">Dicranum purpureum</name>
    <dbReference type="NCBI Taxonomy" id="3225"/>
    <lineage>
        <taxon>Eukaryota</taxon>
        <taxon>Viridiplantae</taxon>
        <taxon>Streptophyta</taxon>
        <taxon>Embryophyta</taxon>
        <taxon>Bryophyta</taxon>
        <taxon>Bryophytina</taxon>
        <taxon>Bryopsida</taxon>
        <taxon>Dicranidae</taxon>
        <taxon>Pseudoditrichales</taxon>
        <taxon>Ditrichaceae</taxon>
        <taxon>Ceratodon</taxon>
    </lineage>
</organism>
<dbReference type="EMBL" id="CM026429">
    <property type="protein sequence ID" value="KAG0564149.1"/>
    <property type="molecule type" value="Genomic_DNA"/>
</dbReference>
<feature type="compositionally biased region" description="Basic and acidic residues" evidence="2">
    <location>
        <begin position="60"/>
        <end position="80"/>
    </location>
</feature>
<evidence type="ECO:0000256" key="2">
    <source>
        <dbReference type="SAM" id="MobiDB-lite"/>
    </source>
</evidence>
<name>A0A8T0H173_CERPU</name>
<sequence length="200" mass="21682">MAESGASASPSGVSEKNDMRPDSALSEAMDMDVNVAAVDASPPDETLNTGPSEVDVVTSLREEENMGSKGMSVDESHRSEAGTPSQAPAPIESLPSKGLSESRAELLERVQTLKKDLENWRGRMDTQVKSYKEELSGLRTSLNSEVEHLRAEFQDLRNTLKQQREATPMKLMKLDQPAETPTSPKLPLPVSNGEESCAVV</sequence>
<evidence type="ECO:0000313" key="3">
    <source>
        <dbReference type="EMBL" id="KAG0564149.1"/>
    </source>
</evidence>
<evidence type="ECO:0000256" key="1">
    <source>
        <dbReference type="SAM" id="Coils"/>
    </source>
</evidence>
<keyword evidence="4" id="KW-1185">Reference proteome</keyword>
<dbReference type="OrthoDB" id="1876167at2759"/>
<feature type="coiled-coil region" evidence="1">
    <location>
        <begin position="103"/>
        <end position="166"/>
    </location>
</feature>
<protein>
    <submittedName>
        <fullName evidence="3">Uncharacterized protein</fullName>
    </submittedName>
</protein>
<accession>A0A8T0H173</accession>
<dbReference type="PANTHER" id="PTHR34681:SF2">
    <property type="entry name" value="UVEAL AUTOANTIGEN WITH COILED-COIL_ANKYRIN"/>
    <property type="match status" value="1"/>
</dbReference>
<dbReference type="PANTHER" id="PTHR34681">
    <property type="entry name" value="UVEAL AUTOANTIGEN WITH COILED-COIL/ANKYRIN"/>
    <property type="match status" value="1"/>
</dbReference>
<reference evidence="3" key="1">
    <citation type="submission" date="2020-06" db="EMBL/GenBank/DDBJ databases">
        <title>WGS assembly of Ceratodon purpureus strain R40.</title>
        <authorList>
            <person name="Carey S.B."/>
            <person name="Jenkins J."/>
            <person name="Shu S."/>
            <person name="Lovell J.T."/>
            <person name="Sreedasyam A."/>
            <person name="Maumus F."/>
            <person name="Tiley G.P."/>
            <person name="Fernandez-Pozo N."/>
            <person name="Barry K."/>
            <person name="Chen C."/>
            <person name="Wang M."/>
            <person name="Lipzen A."/>
            <person name="Daum C."/>
            <person name="Saski C.A."/>
            <person name="Payton A.C."/>
            <person name="Mcbreen J.C."/>
            <person name="Conrad R.E."/>
            <person name="Kollar L.M."/>
            <person name="Olsson S."/>
            <person name="Huttunen S."/>
            <person name="Landis J.B."/>
            <person name="Wickett N.J."/>
            <person name="Johnson M.G."/>
            <person name="Rensing S.A."/>
            <person name="Grimwood J."/>
            <person name="Schmutz J."/>
            <person name="Mcdaniel S.F."/>
        </authorList>
    </citation>
    <scope>NUCLEOTIDE SEQUENCE</scope>
    <source>
        <strain evidence="3">R40</strain>
    </source>
</reference>
<evidence type="ECO:0000313" key="4">
    <source>
        <dbReference type="Proteomes" id="UP000822688"/>
    </source>
</evidence>